<dbReference type="Pfam" id="PF01590">
    <property type="entry name" value="GAF"/>
    <property type="match status" value="1"/>
</dbReference>
<feature type="domain" description="GGDEF" evidence="2">
    <location>
        <begin position="381"/>
        <end position="509"/>
    </location>
</feature>
<dbReference type="InterPro" id="IPR013656">
    <property type="entry name" value="PAS_4"/>
</dbReference>
<reference evidence="3 4" key="1">
    <citation type="journal article" date="2012" name="J. Bacteriol.">
        <title>Genome Sequence of Radiation-Resistant Modestobacter marinus Strain BC501, a Representative Actinobacterium That Thrives on Calcareous Stone Surfaces.</title>
        <authorList>
            <person name="Normand P."/>
            <person name="Gury J."/>
            <person name="Pujic P."/>
            <person name="Chouaia B."/>
            <person name="Crotti E."/>
            <person name="Brusetti L."/>
            <person name="Daffonchio D."/>
            <person name="Vacherie B."/>
            <person name="Barbe V."/>
            <person name="Medigue C."/>
            <person name="Calteau A."/>
            <person name="Ghodhbane-Gtari F."/>
            <person name="Essoussi I."/>
            <person name="Nouioui I."/>
            <person name="Abbassi-Ghozzi I."/>
            <person name="Gtari M."/>
        </authorList>
    </citation>
    <scope>NUCLEOTIDE SEQUENCE [LARGE SCALE GENOMIC DNA]</scope>
    <source>
        <strain evidence="4">BC 501</strain>
    </source>
</reference>
<dbReference type="InterPro" id="IPR000160">
    <property type="entry name" value="GGDEF_dom"/>
</dbReference>
<feature type="domain" description="PAC" evidence="1">
    <location>
        <begin position="295"/>
        <end position="349"/>
    </location>
</feature>
<dbReference type="PROSITE" id="PS50113">
    <property type="entry name" value="PAC"/>
    <property type="match status" value="1"/>
</dbReference>
<dbReference type="InterPro" id="IPR043128">
    <property type="entry name" value="Rev_trsase/Diguanyl_cyclase"/>
</dbReference>
<dbReference type="InterPro" id="IPR029787">
    <property type="entry name" value="Nucleotide_cyclase"/>
</dbReference>
<dbReference type="STRING" id="477641.MODMU_0273"/>
<name>I4EQS2_MODI5</name>
<gene>
    <name evidence="3" type="ordered locus">MODMU_0273</name>
</gene>
<dbReference type="EMBL" id="FO203431">
    <property type="protein sequence ID" value="CCH85735.1"/>
    <property type="molecule type" value="Genomic_DNA"/>
</dbReference>
<dbReference type="KEGG" id="mmar:MODMU_0273"/>
<dbReference type="PANTHER" id="PTHR44757:SF2">
    <property type="entry name" value="BIOFILM ARCHITECTURE MAINTENANCE PROTEIN MBAA"/>
    <property type="match status" value="1"/>
</dbReference>
<dbReference type="PROSITE" id="PS50887">
    <property type="entry name" value="GGDEF"/>
    <property type="match status" value="1"/>
</dbReference>
<keyword evidence="3" id="KW-0808">Transferase</keyword>
<evidence type="ECO:0000259" key="2">
    <source>
        <dbReference type="PROSITE" id="PS50887"/>
    </source>
</evidence>
<dbReference type="SUPFAM" id="SSF55781">
    <property type="entry name" value="GAF domain-like"/>
    <property type="match status" value="1"/>
</dbReference>
<dbReference type="InterPro" id="IPR000014">
    <property type="entry name" value="PAS"/>
</dbReference>
<dbReference type="Pfam" id="PF00990">
    <property type="entry name" value="GGDEF"/>
    <property type="match status" value="1"/>
</dbReference>
<dbReference type="eggNOG" id="COG2203">
    <property type="taxonomic scope" value="Bacteria"/>
</dbReference>
<dbReference type="PATRIC" id="fig|477641.3.peg.261"/>
<keyword evidence="3" id="KW-0548">Nucleotidyltransferase</keyword>
<dbReference type="InterPro" id="IPR052155">
    <property type="entry name" value="Biofilm_reg_signaling"/>
</dbReference>
<dbReference type="GO" id="GO:0016301">
    <property type="term" value="F:kinase activity"/>
    <property type="evidence" value="ECO:0007669"/>
    <property type="project" value="UniProtKB-KW"/>
</dbReference>
<dbReference type="Gene3D" id="3.30.450.40">
    <property type="match status" value="1"/>
</dbReference>
<dbReference type="GO" id="GO:0052621">
    <property type="term" value="F:diguanylate cyclase activity"/>
    <property type="evidence" value="ECO:0007669"/>
    <property type="project" value="UniProtKB-EC"/>
</dbReference>
<dbReference type="AlphaFoldDB" id="I4EQS2"/>
<dbReference type="SMART" id="SM00267">
    <property type="entry name" value="GGDEF"/>
    <property type="match status" value="1"/>
</dbReference>
<dbReference type="EC" id="2.7.7.65" evidence="3"/>
<dbReference type="Proteomes" id="UP000006461">
    <property type="component" value="Chromosome"/>
</dbReference>
<dbReference type="OMA" id="MADMGSY"/>
<dbReference type="HOGENOM" id="CLU_535087_0_0_11"/>
<evidence type="ECO:0000259" key="1">
    <source>
        <dbReference type="PROSITE" id="PS50113"/>
    </source>
</evidence>
<dbReference type="CDD" id="cd00130">
    <property type="entry name" value="PAS"/>
    <property type="match status" value="1"/>
</dbReference>
<sequence length="509" mass="53308">MSSRTPGLLDDDGNDVTTLQGTDALPLHLDAVATAASLLRSTGTAVLDLDTAPADAELEAVVRVATAVSGMPMATINLLDTASQVQLASQGFDRLVTPRAESLCDRALRVGGVFHAADLRADPRFTDSPWVDGRRDRVRGYAMVPLQLSDALVGTLCVQSREVHQLTDGQLERLADLGHVVVALLERHRHSQETAGLARASEAARAELAAAHAELSAARAFDTALLESLPVAVAAVDAEGRITAFNRVSRLWHGSDGDPTLTPQDLPQRYALRTVDGDLLPPEEVPLIRLLREGRLEDVQITIAPDGLPARLVSCSGDAVRDPAGRLLGAVVTMVDITAQRQLEGRLRAAALHDPLTGLPNRSLLVDRLQLALATAARSGDPLAVLYCDLDGFKAVNDGWGHAAGDAVLVEAAGRLSAAVRPGDTVARIGGDEFVLVCPDVDGPAAAGLLAARVTDALTEPLHSGPGTTHAVGISVGVALSGPGATPETLLTAADEAMYRVKQGRRACR</sequence>
<dbReference type="InterPro" id="IPR029016">
    <property type="entry name" value="GAF-like_dom_sf"/>
</dbReference>
<dbReference type="InterPro" id="IPR000700">
    <property type="entry name" value="PAS-assoc_C"/>
</dbReference>
<accession>I4EQS2</accession>
<dbReference type="CDD" id="cd01949">
    <property type="entry name" value="GGDEF"/>
    <property type="match status" value="1"/>
</dbReference>
<dbReference type="NCBIfam" id="TIGR00254">
    <property type="entry name" value="GGDEF"/>
    <property type="match status" value="1"/>
</dbReference>
<dbReference type="SUPFAM" id="SSF55785">
    <property type="entry name" value="PYP-like sensor domain (PAS domain)"/>
    <property type="match status" value="1"/>
</dbReference>
<dbReference type="SMART" id="SM00065">
    <property type="entry name" value="GAF"/>
    <property type="match status" value="1"/>
</dbReference>
<protein>
    <submittedName>
        <fullName evidence="3">Diguanylate kinase</fullName>
        <ecNumber evidence="3">2.7.7.65</ecNumber>
    </submittedName>
</protein>
<dbReference type="InterPro" id="IPR003018">
    <property type="entry name" value="GAF"/>
</dbReference>
<dbReference type="eggNOG" id="COG2199">
    <property type="taxonomic scope" value="Bacteria"/>
</dbReference>
<dbReference type="SUPFAM" id="SSF55073">
    <property type="entry name" value="Nucleotide cyclase"/>
    <property type="match status" value="1"/>
</dbReference>
<proteinExistence type="predicted"/>
<keyword evidence="3" id="KW-0418">Kinase</keyword>
<organism evidence="3 4">
    <name type="scientific">Modestobacter italicus (strain DSM 44449 / CECT 9708 / BC 501)</name>
    <dbReference type="NCBI Taxonomy" id="2732864"/>
    <lineage>
        <taxon>Bacteria</taxon>
        <taxon>Bacillati</taxon>
        <taxon>Actinomycetota</taxon>
        <taxon>Actinomycetes</taxon>
        <taxon>Geodermatophilales</taxon>
        <taxon>Geodermatophilaceae</taxon>
        <taxon>Modestobacter</taxon>
    </lineage>
</organism>
<dbReference type="PANTHER" id="PTHR44757">
    <property type="entry name" value="DIGUANYLATE CYCLASE DGCP"/>
    <property type="match status" value="1"/>
</dbReference>
<dbReference type="Pfam" id="PF08448">
    <property type="entry name" value="PAS_4"/>
    <property type="match status" value="1"/>
</dbReference>
<dbReference type="Gene3D" id="3.30.70.270">
    <property type="match status" value="1"/>
</dbReference>
<keyword evidence="4" id="KW-1185">Reference proteome</keyword>
<dbReference type="InterPro" id="IPR035965">
    <property type="entry name" value="PAS-like_dom_sf"/>
</dbReference>
<evidence type="ECO:0000313" key="3">
    <source>
        <dbReference type="EMBL" id="CCH85735.1"/>
    </source>
</evidence>
<evidence type="ECO:0000313" key="4">
    <source>
        <dbReference type="Proteomes" id="UP000006461"/>
    </source>
</evidence>
<dbReference type="Gene3D" id="3.30.450.20">
    <property type="entry name" value="PAS domain"/>
    <property type="match status" value="1"/>
</dbReference>
<dbReference type="OrthoDB" id="9806130at2"/>